<dbReference type="AlphaFoldDB" id="A0A3B1BHQ5"/>
<organism evidence="1">
    <name type="scientific">hydrothermal vent metagenome</name>
    <dbReference type="NCBI Taxonomy" id="652676"/>
    <lineage>
        <taxon>unclassified sequences</taxon>
        <taxon>metagenomes</taxon>
        <taxon>ecological metagenomes</taxon>
    </lineage>
</organism>
<name>A0A3B1BHQ5_9ZZZZ</name>
<reference evidence="1" key="1">
    <citation type="submission" date="2018-06" db="EMBL/GenBank/DDBJ databases">
        <authorList>
            <person name="Zhirakovskaya E."/>
        </authorList>
    </citation>
    <scope>NUCLEOTIDE SEQUENCE</scope>
</reference>
<evidence type="ECO:0008006" key="2">
    <source>
        <dbReference type="Google" id="ProtNLM"/>
    </source>
</evidence>
<proteinExistence type="predicted"/>
<evidence type="ECO:0000313" key="1">
    <source>
        <dbReference type="EMBL" id="VAX15632.1"/>
    </source>
</evidence>
<dbReference type="EMBL" id="UOGA01000045">
    <property type="protein sequence ID" value="VAX15632.1"/>
    <property type="molecule type" value="Genomic_DNA"/>
</dbReference>
<accession>A0A3B1BHQ5</accession>
<gene>
    <name evidence="1" type="ORF">MNBD_NITROSPINAE04-28</name>
</gene>
<protein>
    <recommendedName>
        <fullName evidence="2">SprT-like domain-containing protein</fullName>
    </recommendedName>
</protein>
<sequence>MIQRNRKKSSSKSRELIVSENHMKVTPDLLEHALITGIRNRVGRLMEITLTDNKTSMISVSKEGRLLKVRLSKIFTLADNDVMSDLSDFISGRARSLPVKVRRFIDTQPAYKKPGKRPPVKTVTSGACYNLRIIARRLNKHYFDNRLNVRLTWGRRGRAPVRRVRFRKSWSIQYGSYDESLDLIRIHPALDSPRVPIEFIECVVYHEMLHKKLGVVKTINGRRRLHPPEFKKLEREYEGFEKAIDWEKKNFNKLLKGL</sequence>